<accession>Q9WHJ0</accession>
<name>Q9WHJ0_9RETR</name>
<proteinExistence type="predicted"/>
<evidence type="ECO:0000313" key="1">
    <source>
        <dbReference type="EMBL" id="AAD30052.1"/>
    </source>
</evidence>
<sequence>MAWNKKHNWHRSHQQSEPVFTDHLTQITTIIPHFPLTEIVHLQDWNTDLIKLIRNQLCRIKQHNEVPCIWIHGPNIIHKNTWIKVTPRFCELLTTIEPFTHKWCRNKFKAYKRTTYLKGLTVEWFITGQTGNTF</sequence>
<protein>
    <submittedName>
        <fullName evidence="1">Uncharacterized protein</fullName>
    </submittedName>
</protein>
<dbReference type="EMBL" id="AF133052">
    <property type="protein sequence ID" value="AAD30052.1"/>
    <property type="molecule type" value="Genomic_DNA"/>
</dbReference>
<reference evidence="1" key="1">
    <citation type="journal article" date="1999" name="J. Virol.">
        <title>Sequence and transcriptional analyses of the fish retroviruses walleye epidermal hyperplasia virus types 1 and 2: evidence for a gene duplication.</title>
        <authorList>
            <person name="LaPierre L.A."/>
            <person name="Holzschu D.L."/>
            <person name="Bowser P.R."/>
            <person name="Casey J.W."/>
        </authorList>
    </citation>
    <scope>NUCLEOTIDE SEQUENCE</scope>
</reference>
<organism evidence="1">
    <name type="scientific">Walleye epidermal hyperplasia virus 2</name>
    <dbReference type="NCBI Taxonomy" id="64461"/>
    <lineage>
        <taxon>Viruses</taxon>
        <taxon>Riboviria</taxon>
        <taxon>Pararnavirae</taxon>
        <taxon>Artverviricota</taxon>
        <taxon>Revtraviricetes</taxon>
        <taxon>Ortervirales</taxon>
        <taxon>Retroviridae</taxon>
        <taxon>Orthoretrovirinae</taxon>
        <taxon>Epsilonretrovirus</taxon>
        <taxon>Epsilonretrovirus walepihyp2</taxon>
    </lineage>
</organism>